<gene>
    <name evidence="6" type="ORF">H8S62_00285</name>
</gene>
<protein>
    <submittedName>
        <fullName evidence="6">TetR/AcrR family transcriptional regulator</fullName>
    </submittedName>
</protein>
<evidence type="ECO:0000256" key="4">
    <source>
        <dbReference type="PROSITE-ProRule" id="PRU00335"/>
    </source>
</evidence>
<evidence type="ECO:0000313" key="7">
    <source>
        <dbReference type="Proteomes" id="UP000607645"/>
    </source>
</evidence>
<dbReference type="RefSeq" id="WP_186918132.1">
    <property type="nucleotide sequence ID" value="NZ_JACOPQ010000001.1"/>
</dbReference>
<keyword evidence="1" id="KW-0805">Transcription regulation</keyword>
<evidence type="ECO:0000256" key="3">
    <source>
        <dbReference type="ARBA" id="ARBA00023163"/>
    </source>
</evidence>
<dbReference type="SUPFAM" id="SSF46689">
    <property type="entry name" value="Homeodomain-like"/>
    <property type="match status" value="1"/>
</dbReference>
<accession>A0A8J6JIH0</accession>
<reference evidence="6" key="1">
    <citation type="submission" date="2020-08" db="EMBL/GenBank/DDBJ databases">
        <title>Genome public.</title>
        <authorList>
            <person name="Liu C."/>
            <person name="Sun Q."/>
        </authorList>
    </citation>
    <scope>NUCLEOTIDE SEQUENCE</scope>
    <source>
        <strain evidence="6">NSJ-52</strain>
    </source>
</reference>
<organism evidence="6 7">
    <name type="scientific">Lawsonibacter faecis</name>
    <dbReference type="NCBI Taxonomy" id="2763052"/>
    <lineage>
        <taxon>Bacteria</taxon>
        <taxon>Bacillati</taxon>
        <taxon>Bacillota</taxon>
        <taxon>Clostridia</taxon>
        <taxon>Eubacteriales</taxon>
        <taxon>Oscillospiraceae</taxon>
        <taxon>Lawsonibacter</taxon>
    </lineage>
</organism>
<dbReference type="PANTHER" id="PTHR30055">
    <property type="entry name" value="HTH-TYPE TRANSCRIPTIONAL REGULATOR RUTR"/>
    <property type="match status" value="1"/>
</dbReference>
<dbReference type="InterPro" id="IPR001647">
    <property type="entry name" value="HTH_TetR"/>
</dbReference>
<name>A0A8J6JIH0_9FIRM</name>
<feature type="domain" description="HTH tetR-type" evidence="5">
    <location>
        <begin position="12"/>
        <end position="72"/>
    </location>
</feature>
<dbReference type="GO" id="GO:0003700">
    <property type="term" value="F:DNA-binding transcription factor activity"/>
    <property type="evidence" value="ECO:0007669"/>
    <property type="project" value="TreeGrafter"/>
</dbReference>
<dbReference type="EMBL" id="JACOPQ010000001">
    <property type="protein sequence ID" value="MBC5735445.1"/>
    <property type="molecule type" value="Genomic_DNA"/>
</dbReference>
<evidence type="ECO:0000259" key="5">
    <source>
        <dbReference type="PROSITE" id="PS50977"/>
    </source>
</evidence>
<keyword evidence="2 4" id="KW-0238">DNA-binding</keyword>
<dbReference type="Gene3D" id="1.10.357.10">
    <property type="entry name" value="Tetracycline Repressor, domain 2"/>
    <property type="match status" value="1"/>
</dbReference>
<evidence type="ECO:0000313" key="6">
    <source>
        <dbReference type="EMBL" id="MBC5735445.1"/>
    </source>
</evidence>
<comment type="caution">
    <text evidence="6">The sequence shown here is derived from an EMBL/GenBank/DDBJ whole genome shotgun (WGS) entry which is preliminary data.</text>
</comment>
<dbReference type="PANTHER" id="PTHR30055:SF238">
    <property type="entry name" value="MYCOFACTOCIN BIOSYNTHESIS TRANSCRIPTIONAL REGULATOR MFTR-RELATED"/>
    <property type="match status" value="1"/>
</dbReference>
<feature type="DNA-binding region" description="H-T-H motif" evidence="4">
    <location>
        <begin position="35"/>
        <end position="54"/>
    </location>
</feature>
<dbReference type="PROSITE" id="PS50977">
    <property type="entry name" value="HTH_TETR_2"/>
    <property type="match status" value="1"/>
</dbReference>
<evidence type="ECO:0000256" key="2">
    <source>
        <dbReference type="ARBA" id="ARBA00023125"/>
    </source>
</evidence>
<dbReference type="InterPro" id="IPR050109">
    <property type="entry name" value="HTH-type_TetR-like_transc_reg"/>
</dbReference>
<keyword evidence="7" id="KW-1185">Reference proteome</keyword>
<dbReference type="AlphaFoldDB" id="A0A8J6JIH0"/>
<keyword evidence="3" id="KW-0804">Transcription</keyword>
<dbReference type="GO" id="GO:0000976">
    <property type="term" value="F:transcription cis-regulatory region binding"/>
    <property type="evidence" value="ECO:0007669"/>
    <property type="project" value="TreeGrafter"/>
</dbReference>
<proteinExistence type="predicted"/>
<evidence type="ECO:0000256" key="1">
    <source>
        <dbReference type="ARBA" id="ARBA00023015"/>
    </source>
</evidence>
<dbReference type="InterPro" id="IPR009057">
    <property type="entry name" value="Homeodomain-like_sf"/>
</dbReference>
<dbReference type="Proteomes" id="UP000607645">
    <property type="component" value="Unassembled WGS sequence"/>
</dbReference>
<sequence>MAPKSFSGQERTLIDQRLRAAAAECLERYGVRKTTVDELVRRAGIPKGTFYLFYPSKEALFFSLFIEYHNRIHQGFLVRLSQAGEQIGWREFADALLSMCQVAADTFLLPLMTEGGLELILRKLPPELVAEHQQTDDGSVELLFAQLPQLAGKDPKAYSAALRGAAMFYMHRPEIGEEHFDDALKITVYGICRELFSEDSP</sequence>
<dbReference type="Pfam" id="PF00440">
    <property type="entry name" value="TetR_N"/>
    <property type="match status" value="1"/>
</dbReference>